<dbReference type="RefSeq" id="WP_165114066.1">
    <property type="nucleotide sequence ID" value="NZ_JAALAA010000032.1"/>
</dbReference>
<gene>
    <name evidence="2" type="ORF">G5C66_24335</name>
</gene>
<feature type="domain" description="VOC" evidence="1">
    <location>
        <begin position="4"/>
        <end position="127"/>
    </location>
</feature>
<evidence type="ECO:0000313" key="3">
    <source>
        <dbReference type="Proteomes" id="UP000483261"/>
    </source>
</evidence>
<accession>A0A6M1R659</accession>
<evidence type="ECO:0000313" key="2">
    <source>
        <dbReference type="EMBL" id="NGN95854.1"/>
    </source>
</evidence>
<comment type="caution">
    <text evidence="2">The sequence shown here is derived from an EMBL/GenBank/DDBJ whole genome shotgun (WGS) entry which is preliminary data.</text>
</comment>
<protein>
    <submittedName>
        <fullName evidence="2">VOC family protein</fullName>
    </submittedName>
</protein>
<dbReference type="Gene3D" id="3.10.180.10">
    <property type="entry name" value="2,3-Dihydroxybiphenyl 1,2-Dioxygenase, domain 1"/>
    <property type="match status" value="1"/>
</dbReference>
<organism evidence="2 3">
    <name type="scientific">Nocardioides turkmenicus</name>
    <dbReference type="NCBI Taxonomy" id="2711220"/>
    <lineage>
        <taxon>Bacteria</taxon>
        <taxon>Bacillati</taxon>
        <taxon>Actinomycetota</taxon>
        <taxon>Actinomycetes</taxon>
        <taxon>Propionibacteriales</taxon>
        <taxon>Nocardioidaceae</taxon>
        <taxon>Nocardioides</taxon>
    </lineage>
</organism>
<dbReference type="PROSITE" id="PS51819">
    <property type="entry name" value="VOC"/>
    <property type="match status" value="1"/>
</dbReference>
<reference evidence="2 3" key="1">
    <citation type="submission" date="2020-02" db="EMBL/GenBank/DDBJ databases">
        <title>Whole-genome analyses of novel actinobacteria.</title>
        <authorList>
            <person name="Sahin N."/>
        </authorList>
    </citation>
    <scope>NUCLEOTIDE SEQUENCE [LARGE SCALE GENOMIC DNA]</scope>
    <source>
        <strain evidence="2 3">KC13</strain>
    </source>
</reference>
<sequence length="136" mass="15248">MFRGFTTINYLVDDVKAATTWYQDLLGIEPYFVRPTAEEPAYVEFRLGDSQDELGLLDRRYAPEGHSPASRAGAIMHWHVDDIQETYDHLLNHGATGLSAPRPLGEPGWEIATVADPFGNLIGLMHSPHYLDMLAH</sequence>
<dbReference type="Proteomes" id="UP000483261">
    <property type="component" value="Unassembled WGS sequence"/>
</dbReference>
<dbReference type="SUPFAM" id="SSF54593">
    <property type="entry name" value="Glyoxalase/Bleomycin resistance protein/Dihydroxybiphenyl dioxygenase"/>
    <property type="match status" value="1"/>
</dbReference>
<evidence type="ECO:0000259" key="1">
    <source>
        <dbReference type="PROSITE" id="PS51819"/>
    </source>
</evidence>
<dbReference type="InterPro" id="IPR004360">
    <property type="entry name" value="Glyas_Fos-R_dOase_dom"/>
</dbReference>
<dbReference type="InterPro" id="IPR029068">
    <property type="entry name" value="Glyas_Bleomycin-R_OHBP_Dase"/>
</dbReference>
<dbReference type="EMBL" id="JAALAA010000032">
    <property type="protein sequence ID" value="NGN95854.1"/>
    <property type="molecule type" value="Genomic_DNA"/>
</dbReference>
<proteinExistence type="predicted"/>
<dbReference type="Pfam" id="PF00903">
    <property type="entry name" value="Glyoxalase"/>
    <property type="match status" value="1"/>
</dbReference>
<dbReference type="AlphaFoldDB" id="A0A6M1R659"/>
<keyword evidence="3" id="KW-1185">Reference proteome</keyword>
<name>A0A6M1R659_9ACTN</name>
<dbReference type="InterPro" id="IPR037523">
    <property type="entry name" value="VOC_core"/>
</dbReference>